<dbReference type="RefSeq" id="WP_099326237.1">
    <property type="nucleotide sequence ID" value="NZ_CP049055.1"/>
</dbReference>
<name>Q1PUQ3_KUEST</name>
<feature type="domain" description="AMP-dependent synthetase/ligase" evidence="1">
    <location>
        <begin position="38"/>
        <end position="394"/>
    </location>
</feature>
<dbReference type="AlphaFoldDB" id="Q1PUQ3"/>
<dbReference type="Proteomes" id="UP000221734">
    <property type="component" value="Chromosome Kuenenia_stuttgartiensis_MBR1"/>
</dbReference>
<sequence>MIKNILTTKKRKSRFPLRKRQKGLQYIKEVCCTLPEILERYAAEIPNKTAIIYHHKKINYHGYNTLANSLANELLNIGVKRGDRIGLMLPRIPELVISFMGIAKAGAIVAPINYELTEEGIRAIFKNIMPACLIVHSTHIEQAIRALPQNTDIPIILVGEYTGCGIPWNDIINGGKTDNPNLDIQTHEVVYLNYTSGSTGNSKGAETTHSNIYWNTIAAIDILGLKSDDIHLCMFAPFAHPHEIFARSLFLGGTITLVEKIYPKSIANAISSCKVTCMMGLAPLYENLLDVLEHGMFDVSSLRIPESGGMYTRTNLIEKFKQKTGVPIIPVWGSTETTGIAIANRPGDDIPKRSIGKPCPTYEIKIVDENNNELTHGEIGEMIFKGPAVVQNYYGNAGNTCSQDGWYHSGDLGMKDENGYFYFIERKSGMMKVAGLKVYPQEIERVLLEHPSIKEIAVISVKDRLRGEIPKAVAVLQPGENVKEHEILNFCKDRLPHYKLPRIIEIRKDIPKSGSGKINKNSLILEHV</sequence>
<dbReference type="InterPro" id="IPR000873">
    <property type="entry name" value="AMP-dep_synth/lig_dom"/>
</dbReference>
<evidence type="ECO:0000313" key="6">
    <source>
        <dbReference type="Proteomes" id="UP000221734"/>
    </source>
</evidence>
<proteinExistence type="predicted"/>
<dbReference type="KEGG" id="kst:KSMBR1_3222"/>
<dbReference type="EMBL" id="LT934425">
    <property type="protein sequence ID" value="SOH05699.1"/>
    <property type="molecule type" value="Genomic_DNA"/>
</dbReference>
<dbReference type="EC" id="6.2.1.3" evidence="3"/>
<dbReference type="Gene3D" id="3.30.300.30">
    <property type="match status" value="1"/>
</dbReference>
<accession>Q1PUQ3</accession>
<dbReference type="OrthoDB" id="9778383at2"/>
<keyword evidence="3" id="KW-0436">Ligase</keyword>
<dbReference type="Proteomes" id="UP000501926">
    <property type="component" value="Chromosome"/>
</dbReference>
<dbReference type="SUPFAM" id="SSF56801">
    <property type="entry name" value="Acetyl-CoA synthetase-like"/>
    <property type="match status" value="1"/>
</dbReference>
<dbReference type="InterPro" id="IPR050237">
    <property type="entry name" value="ATP-dep_AMP-bd_enzyme"/>
</dbReference>
<gene>
    <name evidence="3" type="primary">CaiC</name>
    <name evidence="4" type="synonym">caiC</name>
    <name evidence="4" type="ORF">KsCSTR_38820</name>
    <name evidence="5" type="ORF">KSMBR1_3222</name>
    <name evidence="3" type="ORF">kustb0215</name>
</gene>
<evidence type="ECO:0000313" key="7">
    <source>
        <dbReference type="Proteomes" id="UP000501926"/>
    </source>
</evidence>
<dbReference type="InterPro" id="IPR045851">
    <property type="entry name" value="AMP-bd_C_sf"/>
</dbReference>
<evidence type="ECO:0000259" key="1">
    <source>
        <dbReference type="Pfam" id="PF00501"/>
    </source>
</evidence>
<dbReference type="EMBL" id="CT573074">
    <property type="protein sequence ID" value="CAJ70960.1"/>
    <property type="molecule type" value="Genomic_DNA"/>
</dbReference>
<reference evidence="3" key="2">
    <citation type="submission" date="2006-01" db="EMBL/GenBank/DDBJ databases">
        <authorList>
            <person name="Genoscope"/>
        </authorList>
    </citation>
    <scope>NUCLEOTIDE SEQUENCE</scope>
</reference>
<dbReference type="InterPro" id="IPR020845">
    <property type="entry name" value="AMP-binding_CS"/>
</dbReference>
<dbReference type="GO" id="GO:0004467">
    <property type="term" value="F:long-chain fatty acid-CoA ligase activity"/>
    <property type="evidence" value="ECO:0007669"/>
    <property type="project" value="UniProtKB-EC"/>
</dbReference>
<dbReference type="Gene3D" id="3.40.50.12780">
    <property type="entry name" value="N-terminal domain of ligase-like"/>
    <property type="match status" value="1"/>
</dbReference>
<evidence type="ECO:0000313" key="4">
    <source>
        <dbReference type="EMBL" id="QII13261.1"/>
    </source>
</evidence>
<dbReference type="EMBL" id="CP049055">
    <property type="protein sequence ID" value="QII13261.1"/>
    <property type="molecule type" value="Genomic_DNA"/>
</dbReference>
<dbReference type="PANTHER" id="PTHR43767">
    <property type="entry name" value="LONG-CHAIN-FATTY-ACID--COA LIGASE"/>
    <property type="match status" value="1"/>
</dbReference>
<dbReference type="Pfam" id="PF00501">
    <property type="entry name" value="AMP-binding"/>
    <property type="match status" value="1"/>
</dbReference>
<reference evidence="3" key="1">
    <citation type="journal article" date="2006" name="Nature">
        <title>Deciphering the evolution and metabolism of an anammox bacterium from a community genome.</title>
        <authorList>
            <person name="Strous M."/>
            <person name="Pelletier E."/>
            <person name="Mangenot S."/>
            <person name="Rattei T."/>
            <person name="Lehner A."/>
            <person name="Taylor M.W."/>
            <person name="Horn M."/>
            <person name="Daims H."/>
            <person name="Bartol-Mavel D."/>
            <person name="Wincker P."/>
            <person name="Barbe V."/>
            <person name="Fonknechten N."/>
            <person name="Vallenet D."/>
            <person name="Segurens B."/>
            <person name="Schenowitz-Truong C."/>
            <person name="Medigue C."/>
            <person name="Collingro A."/>
            <person name="Snel B."/>
            <person name="Dutilh B.E."/>
            <person name="OpDenCamp H.J.M."/>
            <person name="vanDerDrift C."/>
            <person name="Cirpus I."/>
            <person name="vanDePas-Schoonen K.T."/>
            <person name="Harhangi H.R."/>
            <person name="vanNiftrik L."/>
            <person name="Schmid M."/>
            <person name="Keltjens J."/>
            <person name="vanDeVossenberg J."/>
            <person name="Kartal B."/>
            <person name="Meier H."/>
            <person name="Frishman D."/>
            <person name="Huynen M.A."/>
            <person name="Mewes H."/>
            <person name="Weissenbach J."/>
            <person name="Jetten M.S.M."/>
            <person name="Wagner M."/>
            <person name="LePaslier D."/>
        </authorList>
    </citation>
    <scope>NUCLEOTIDE SEQUENCE</scope>
</reference>
<dbReference type="EC" id="6.2.1.1" evidence="3"/>
<reference evidence="6" key="3">
    <citation type="submission" date="2017-10" db="EMBL/GenBank/DDBJ databases">
        <authorList>
            <person name="Frank J."/>
        </authorList>
    </citation>
    <scope>NUCLEOTIDE SEQUENCE [LARGE SCALE GENOMIC DNA]</scope>
</reference>
<evidence type="ECO:0000259" key="2">
    <source>
        <dbReference type="Pfam" id="PF13193"/>
    </source>
</evidence>
<evidence type="ECO:0000313" key="3">
    <source>
        <dbReference type="EMBL" id="CAJ70960.1"/>
    </source>
</evidence>
<dbReference type="InterPro" id="IPR042099">
    <property type="entry name" value="ANL_N_sf"/>
</dbReference>
<dbReference type="GO" id="GO:0003987">
    <property type="term" value="F:acetate-CoA ligase activity"/>
    <property type="evidence" value="ECO:0007669"/>
    <property type="project" value="UniProtKB-EC"/>
</dbReference>
<reference evidence="5" key="4">
    <citation type="submission" date="2017-10" db="EMBL/GenBank/DDBJ databases">
        <authorList>
            <person name="Banno H."/>
            <person name="Chua N.-H."/>
        </authorList>
    </citation>
    <scope>NUCLEOTIDE SEQUENCE [LARGE SCALE GENOMIC DNA]</scope>
    <source>
        <strain evidence="5">Kuenenia_mbr1_ru-nijmegen</strain>
    </source>
</reference>
<dbReference type="PROSITE" id="PS00455">
    <property type="entry name" value="AMP_BINDING"/>
    <property type="match status" value="1"/>
</dbReference>
<feature type="domain" description="AMP-binding enzyme C-terminal" evidence="2">
    <location>
        <begin position="442"/>
        <end position="517"/>
    </location>
</feature>
<organism evidence="3">
    <name type="scientific">Kuenenia stuttgartiensis</name>
    <dbReference type="NCBI Taxonomy" id="174633"/>
    <lineage>
        <taxon>Bacteria</taxon>
        <taxon>Pseudomonadati</taxon>
        <taxon>Planctomycetota</taxon>
        <taxon>Candidatus Brocadiia</taxon>
        <taxon>Candidatus Brocadiales</taxon>
        <taxon>Candidatus Brocadiaceae</taxon>
        <taxon>Candidatus Kuenenia</taxon>
    </lineage>
</organism>
<protein>
    <submittedName>
        <fullName evidence="4">Putative long chain acyl-coenzyme A synthetase (Acyl-CoA ligase)</fullName>
    </submittedName>
    <submittedName>
        <fullName evidence="3">Similar to long chain acyl-coenzyme A synthetase (Acyl-CoA ligase)</fullName>
        <ecNumber evidence="3">6.2.1.1</ecNumber>
        <ecNumber evidence="3">6.2.1.3</ecNumber>
    </submittedName>
</protein>
<dbReference type="Pfam" id="PF13193">
    <property type="entry name" value="AMP-binding_C"/>
    <property type="match status" value="1"/>
</dbReference>
<reference evidence="4 7" key="5">
    <citation type="submission" date="2020-02" db="EMBL/GenBank/DDBJ databases">
        <title>Newly sequenced genome of strain CSTR1 showed variability in Candidatus Kuenenia stuttgartiensis genomes.</title>
        <authorList>
            <person name="Ding C."/>
            <person name="Adrian L."/>
        </authorList>
    </citation>
    <scope>NUCLEOTIDE SEQUENCE [LARGE SCALE GENOMIC DNA]</scope>
    <source>
        <strain evidence="4 7">CSTR1</strain>
    </source>
</reference>
<dbReference type="InterPro" id="IPR025110">
    <property type="entry name" value="AMP-bd_C"/>
</dbReference>
<keyword evidence="6" id="KW-1185">Reference proteome</keyword>
<dbReference type="PANTHER" id="PTHR43767:SF10">
    <property type="entry name" value="SURFACTIN SYNTHASE SUBUNIT 1"/>
    <property type="match status" value="1"/>
</dbReference>
<evidence type="ECO:0000313" key="5">
    <source>
        <dbReference type="EMBL" id="SOH05699.1"/>
    </source>
</evidence>